<gene>
    <name evidence="11" type="primary">crcB_1</name>
    <name evidence="10" type="synonym">crcB</name>
    <name evidence="10" type="synonym">fluC</name>
    <name evidence="11" type="ORF">IWT30_00393</name>
</gene>
<keyword evidence="2 10" id="KW-1003">Cell membrane</keyword>
<comment type="function">
    <text evidence="9 10">Fluoride-specific ion channel. Important for reducing fluoride concentration in the cell, thus reducing its toxicity.</text>
</comment>
<evidence type="ECO:0000256" key="10">
    <source>
        <dbReference type="HAMAP-Rule" id="MF_00454"/>
    </source>
</evidence>
<feature type="binding site" evidence="10">
    <location>
        <position position="66"/>
    </location>
    <ligand>
        <name>Na(+)</name>
        <dbReference type="ChEBI" id="CHEBI:29101"/>
        <note>structural</note>
    </ligand>
</feature>
<evidence type="ECO:0000256" key="5">
    <source>
        <dbReference type="ARBA" id="ARBA00023136"/>
    </source>
</evidence>
<evidence type="ECO:0000256" key="7">
    <source>
        <dbReference type="ARBA" id="ARBA00035120"/>
    </source>
</evidence>
<keyword evidence="10" id="KW-0915">Sodium</keyword>
<keyword evidence="10" id="KW-0406">Ion transport</keyword>
<dbReference type="GO" id="GO:0046872">
    <property type="term" value="F:metal ion binding"/>
    <property type="evidence" value="ECO:0007669"/>
    <property type="project" value="UniProtKB-KW"/>
</dbReference>
<feature type="transmembrane region" description="Helical" evidence="10">
    <location>
        <begin position="87"/>
        <end position="111"/>
    </location>
</feature>
<dbReference type="GO" id="GO:0005886">
    <property type="term" value="C:plasma membrane"/>
    <property type="evidence" value="ECO:0007669"/>
    <property type="project" value="UniProtKB-SubCell"/>
</dbReference>
<comment type="similarity">
    <text evidence="7 10">Belongs to the fluoride channel Fluc/FEX (TC 1.A.43) family.</text>
</comment>
<keyword evidence="12" id="KW-1185">Reference proteome</keyword>
<evidence type="ECO:0000256" key="8">
    <source>
        <dbReference type="ARBA" id="ARBA00035585"/>
    </source>
</evidence>
<keyword evidence="6 10" id="KW-0407">Ion channel</keyword>
<comment type="subcellular location">
    <subcellularLocation>
        <location evidence="1 10">Cell membrane</location>
        <topology evidence="1 10">Multi-pass membrane protein</topology>
    </subcellularLocation>
</comment>
<keyword evidence="3 10" id="KW-0812">Transmembrane</keyword>
<dbReference type="GO" id="GO:0062054">
    <property type="term" value="F:fluoride channel activity"/>
    <property type="evidence" value="ECO:0007669"/>
    <property type="project" value="UniProtKB-UniRule"/>
</dbReference>
<protein>
    <recommendedName>
        <fullName evidence="10">Fluoride-specific ion channel FluC</fullName>
    </recommendedName>
</protein>
<dbReference type="HAMAP" id="MF_00454">
    <property type="entry name" value="FluC"/>
    <property type="match status" value="1"/>
</dbReference>
<evidence type="ECO:0000256" key="9">
    <source>
        <dbReference type="ARBA" id="ARBA00049940"/>
    </source>
</evidence>
<feature type="transmembrane region" description="Helical" evidence="10">
    <location>
        <begin position="25"/>
        <end position="48"/>
    </location>
</feature>
<keyword evidence="5 10" id="KW-0472">Membrane</keyword>
<evidence type="ECO:0000313" key="11">
    <source>
        <dbReference type="EMBL" id="GAW98448.1"/>
    </source>
</evidence>
<dbReference type="InterPro" id="IPR003691">
    <property type="entry name" value="FluC"/>
</dbReference>
<keyword evidence="10" id="KW-0813">Transport</keyword>
<comment type="catalytic activity">
    <reaction evidence="8">
        <text>fluoride(in) = fluoride(out)</text>
        <dbReference type="Rhea" id="RHEA:76159"/>
        <dbReference type="ChEBI" id="CHEBI:17051"/>
    </reaction>
    <physiologicalReaction direction="left-to-right" evidence="8">
        <dbReference type="Rhea" id="RHEA:76160"/>
    </physiologicalReaction>
</comment>
<comment type="activity regulation">
    <text evidence="10">Na(+) is not transported, but it plays an essential structural role and its presence is essential for fluoride channel function.</text>
</comment>
<evidence type="ECO:0000256" key="4">
    <source>
        <dbReference type="ARBA" id="ARBA00022989"/>
    </source>
</evidence>
<dbReference type="PANTHER" id="PTHR28259:SF1">
    <property type="entry name" value="FLUORIDE EXPORT PROTEIN 1-RELATED"/>
    <property type="match status" value="1"/>
</dbReference>
<name>A0A1Z5I9Z7_9LACO</name>
<dbReference type="EMBL" id="BCMF01000002">
    <property type="protein sequence ID" value="GAW98448.1"/>
    <property type="molecule type" value="Genomic_DNA"/>
</dbReference>
<dbReference type="AlphaFoldDB" id="A0A1Z5I9Z7"/>
<dbReference type="NCBIfam" id="TIGR00494">
    <property type="entry name" value="crcB"/>
    <property type="match status" value="1"/>
</dbReference>
<reference evidence="11 12" key="1">
    <citation type="submission" date="2015-11" db="EMBL/GenBank/DDBJ databases">
        <title>Draft genome sequences of new species of the genus Lactobacillus isolated from orchardgrass silage.</title>
        <authorList>
            <person name="Tohno M."/>
            <person name="Tanizawa Y."/>
            <person name="Arita M."/>
        </authorList>
    </citation>
    <scope>NUCLEOTIDE SEQUENCE [LARGE SCALE GENOMIC DNA]</scope>
    <source>
        <strain evidence="11 12">IWT30</strain>
    </source>
</reference>
<dbReference type="PANTHER" id="PTHR28259">
    <property type="entry name" value="FLUORIDE EXPORT PROTEIN 1-RELATED"/>
    <property type="match status" value="1"/>
</dbReference>
<organism evidence="11 12">
    <name type="scientific">Secundilactobacillus mixtipabuli</name>
    <dbReference type="NCBI Taxonomy" id="1435342"/>
    <lineage>
        <taxon>Bacteria</taxon>
        <taxon>Bacillati</taxon>
        <taxon>Bacillota</taxon>
        <taxon>Bacilli</taxon>
        <taxon>Lactobacillales</taxon>
        <taxon>Lactobacillaceae</taxon>
        <taxon>Secundilactobacillus</taxon>
    </lineage>
</organism>
<accession>A0A1Z5I9Z7</accession>
<evidence type="ECO:0000313" key="12">
    <source>
        <dbReference type="Proteomes" id="UP000198374"/>
    </source>
</evidence>
<evidence type="ECO:0000256" key="6">
    <source>
        <dbReference type="ARBA" id="ARBA00023303"/>
    </source>
</evidence>
<keyword evidence="10" id="KW-0479">Metal-binding</keyword>
<dbReference type="Pfam" id="PF02537">
    <property type="entry name" value="CRCB"/>
    <property type="match status" value="1"/>
</dbReference>
<keyword evidence="4 10" id="KW-1133">Transmembrane helix</keyword>
<evidence type="ECO:0000256" key="1">
    <source>
        <dbReference type="ARBA" id="ARBA00004651"/>
    </source>
</evidence>
<sequence length="116" mass="12418">MILIGIGAGIGAVIRYMITMAGKKWAQTFPVATLIINTVGAFIAGVLATAMLPATWSLILLTGFCGGFTTFSTYMTDTLVLFREHRWLSGCLYYLGTAILGVLAVLIGAFVTRMMS</sequence>
<evidence type="ECO:0000256" key="2">
    <source>
        <dbReference type="ARBA" id="ARBA00022475"/>
    </source>
</evidence>
<proteinExistence type="inferred from homology"/>
<feature type="transmembrane region" description="Helical" evidence="10">
    <location>
        <begin position="54"/>
        <end position="75"/>
    </location>
</feature>
<comment type="caution">
    <text evidence="11">The sequence shown here is derived from an EMBL/GenBank/DDBJ whole genome shotgun (WGS) entry which is preliminary data.</text>
</comment>
<evidence type="ECO:0000256" key="3">
    <source>
        <dbReference type="ARBA" id="ARBA00022692"/>
    </source>
</evidence>
<dbReference type="GO" id="GO:0140114">
    <property type="term" value="P:cellular detoxification of fluoride"/>
    <property type="evidence" value="ECO:0007669"/>
    <property type="project" value="UniProtKB-UniRule"/>
</dbReference>
<dbReference type="Proteomes" id="UP000198374">
    <property type="component" value="Unassembled WGS sequence"/>
</dbReference>
<dbReference type="RefSeq" id="WP_225360187.1">
    <property type="nucleotide sequence ID" value="NZ_BCMF01000002.1"/>
</dbReference>
<feature type="binding site" evidence="10">
    <location>
        <position position="69"/>
    </location>
    <ligand>
        <name>Na(+)</name>
        <dbReference type="ChEBI" id="CHEBI:29101"/>
        <note>structural</note>
    </ligand>
</feature>